<evidence type="ECO:0000259" key="18">
    <source>
        <dbReference type="Pfam" id="PF00593"/>
    </source>
</evidence>
<gene>
    <name evidence="20" type="primary">bfrH</name>
    <name evidence="20" type="ORF">SSA02_01830</name>
</gene>
<proteinExistence type="inferred from homology"/>
<evidence type="ECO:0000256" key="10">
    <source>
        <dbReference type="ARBA" id="ARBA00023077"/>
    </source>
</evidence>
<feature type="compositionally biased region" description="Polar residues" evidence="16">
    <location>
        <begin position="23"/>
        <end position="46"/>
    </location>
</feature>
<dbReference type="GO" id="GO:0015891">
    <property type="term" value="P:siderophore transport"/>
    <property type="evidence" value="ECO:0007669"/>
    <property type="project" value="InterPro"/>
</dbReference>
<comment type="similarity">
    <text evidence="2 14 15">Belongs to the TonB-dependent receptor family.</text>
</comment>
<feature type="domain" description="TonB-dependent receptor-like beta-barrel" evidence="18">
    <location>
        <begin position="286"/>
        <end position="725"/>
    </location>
</feature>
<evidence type="ECO:0000256" key="4">
    <source>
        <dbReference type="ARBA" id="ARBA00022452"/>
    </source>
</evidence>
<dbReference type="GO" id="GO:0015344">
    <property type="term" value="F:siderophore uptake transmembrane transporter activity"/>
    <property type="evidence" value="ECO:0007669"/>
    <property type="project" value="TreeGrafter"/>
</dbReference>
<dbReference type="InterPro" id="IPR036942">
    <property type="entry name" value="Beta-barrel_TonB_sf"/>
</dbReference>
<dbReference type="EMBL" id="BJVC01000001">
    <property type="protein sequence ID" value="GEL01020.1"/>
    <property type="molecule type" value="Genomic_DNA"/>
</dbReference>
<reference evidence="20 21" key="1">
    <citation type="submission" date="2019-07" db="EMBL/GenBank/DDBJ databases">
        <title>Whole genome shotgun sequence of Swaminathania salitolerans NBRC 104436.</title>
        <authorList>
            <person name="Hosoyama A."/>
            <person name="Uohara A."/>
            <person name="Ohji S."/>
            <person name="Ichikawa N."/>
        </authorList>
    </citation>
    <scope>NUCLEOTIDE SEQUENCE [LARGE SCALE GENOMIC DNA]</scope>
    <source>
        <strain evidence="20 21">NBRC 104436</strain>
    </source>
</reference>
<dbReference type="NCBIfam" id="TIGR01783">
    <property type="entry name" value="TonB-siderophor"/>
    <property type="match status" value="1"/>
</dbReference>
<dbReference type="InterPro" id="IPR000531">
    <property type="entry name" value="Beta-barrel_TonB"/>
</dbReference>
<evidence type="ECO:0000256" key="1">
    <source>
        <dbReference type="ARBA" id="ARBA00004571"/>
    </source>
</evidence>
<dbReference type="CDD" id="cd01347">
    <property type="entry name" value="ligand_gated_channel"/>
    <property type="match status" value="1"/>
</dbReference>
<dbReference type="InterPro" id="IPR039426">
    <property type="entry name" value="TonB-dep_rcpt-like"/>
</dbReference>
<dbReference type="Pfam" id="PF07715">
    <property type="entry name" value="Plug"/>
    <property type="match status" value="1"/>
</dbReference>
<evidence type="ECO:0000256" key="5">
    <source>
        <dbReference type="ARBA" id="ARBA00022496"/>
    </source>
</evidence>
<dbReference type="SUPFAM" id="SSF56935">
    <property type="entry name" value="Porins"/>
    <property type="match status" value="1"/>
</dbReference>
<keyword evidence="6 14" id="KW-0812">Transmembrane</keyword>
<dbReference type="PROSITE" id="PS52016">
    <property type="entry name" value="TONB_DEPENDENT_REC_3"/>
    <property type="match status" value="1"/>
</dbReference>
<keyword evidence="9" id="KW-0406">Ion transport</keyword>
<dbReference type="GO" id="GO:0009279">
    <property type="term" value="C:cell outer membrane"/>
    <property type="evidence" value="ECO:0007669"/>
    <property type="project" value="UniProtKB-SubCell"/>
</dbReference>
<keyword evidence="21" id="KW-1185">Reference proteome</keyword>
<keyword evidence="12" id="KW-0675">Receptor</keyword>
<evidence type="ECO:0000256" key="17">
    <source>
        <dbReference type="SAM" id="SignalP"/>
    </source>
</evidence>
<feature type="region of interest" description="Disordered" evidence="16">
    <location>
        <begin position="23"/>
        <end position="55"/>
    </location>
</feature>
<keyword evidence="3 14" id="KW-0813">Transport</keyword>
<evidence type="ECO:0000256" key="16">
    <source>
        <dbReference type="SAM" id="MobiDB-lite"/>
    </source>
</evidence>
<evidence type="ECO:0000256" key="7">
    <source>
        <dbReference type="ARBA" id="ARBA00022729"/>
    </source>
</evidence>
<dbReference type="InterPro" id="IPR010105">
    <property type="entry name" value="TonB_sidphr_rcpt"/>
</dbReference>
<evidence type="ECO:0000256" key="3">
    <source>
        <dbReference type="ARBA" id="ARBA00022448"/>
    </source>
</evidence>
<dbReference type="PANTHER" id="PTHR32552">
    <property type="entry name" value="FERRICHROME IRON RECEPTOR-RELATED"/>
    <property type="match status" value="1"/>
</dbReference>
<dbReference type="Proteomes" id="UP000321405">
    <property type="component" value="Unassembled WGS sequence"/>
</dbReference>
<dbReference type="GO" id="GO:0038023">
    <property type="term" value="F:signaling receptor activity"/>
    <property type="evidence" value="ECO:0007669"/>
    <property type="project" value="InterPro"/>
</dbReference>
<name>A0A511BKZ3_9PROT</name>
<evidence type="ECO:0000256" key="2">
    <source>
        <dbReference type="ARBA" id="ARBA00009810"/>
    </source>
</evidence>
<keyword evidence="5" id="KW-0410">Iron transport</keyword>
<organism evidence="20 21">
    <name type="scientific">Swaminathania salitolerans</name>
    <dbReference type="NCBI Taxonomy" id="182838"/>
    <lineage>
        <taxon>Bacteria</taxon>
        <taxon>Pseudomonadati</taxon>
        <taxon>Pseudomonadota</taxon>
        <taxon>Alphaproteobacteria</taxon>
        <taxon>Acetobacterales</taxon>
        <taxon>Acetobacteraceae</taxon>
        <taxon>Swaminathania</taxon>
    </lineage>
</organism>
<keyword evidence="11 14" id="KW-0472">Membrane</keyword>
<dbReference type="InterPro" id="IPR037066">
    <property type="entry name" value="Plug_dom_sf"/>
</dbReference>
<feature type="domain" description="TonB-dependent receptor plug" evidence="19">
    <location>
        <begin position="106"/>
        <end position="208"/>
    </location>
</feature>
<dbReference type="Gene3D" id="2.40.170.20">
    <property type="entry name" value="TonB-dependent receptor, beta-barrel domain"/>
    <property type="match status" value="1"/>
</dbReference>
<evidence type="ECO:0000256" key="12">
    <source>
        <dbReference type="ARBA" id="ARBA00023170"/>
    </source>
</evidence>
<dbReference type="AlphaFoldDB" id="A0A511BKZ3"/>
<dbReference type="PANTHER" id="PTHR32552:SF68">
    <property type="entry name" value="FERRICHROME OUTER MEMBRANE TRANSPORTER_PHAGE RECEPTOR"/>
    <property type="match status" value="1"/>
</dbReference>
<keyword evidence="10 15" id="KW-0798">TonB box</keyword>
<keyword evidence="13 14" id="KW-0998">Cell outer membrane</keyword>
<dbReference type="InterPro" id="IPR012910">
    <property type="entry name" value="Plug_dom"/>
</dbReference>
<keyword evidence="8" id="KW-0408">Iron</keyword>
<evidence type="ECO:0000256" key="11">
    <source>
        <dbReference type="ARBA" id="ARBA00023136"/>
    </source>
</evidence>
<evidence type="ECO:0000256" key="9">
    <source>
        <dbReference type="ARBA" id="ARBA00023065"/>
    </source>
</evidence>
<dbReference type="RefSeq" id="WP_281287510.1">
    <property type="nucleotide sequence ID" value="NZ_BJVC01000001.1"/>
</dbReference>
<evidence type="ECO:0000313" key="21">
    <source>
        <dbReference type="Proteomes" id="UP000321405"/>
    </source>
</evidence>
<keyword evidence="7 17" id="KW-0732">Signal</keyword>
<sequence length="761" mass="83296">MHEATGRRAMTAALLALFTSQQAHAASRTRTGTTPHEASGHTQNDPASGITGKPIRASGIRSAPEIAAPETAAPKTDAPDTDEVIHVHAQRGAVLASSATKSTTPLIETAQSVTVITRNEMDIRGVLSLDQAVRYTAGVTPDLRGGVGTRYDLFQLRGFTIPEFLDGLRLQDSPTGYAIAQIDTSRLERIEMLKGPASALYGQSSPGGLVALSSKLPIDKRFYGGIETTGGMFDLYRVDGDTGGYANRDGTIRYRIYGTVNGQHTQLVKTGSRRFSISPSVSFGGNGRDTLTLLGNYQYEPEAGTYGGVPLEGSLKPAPFGGYLPRNFYDGDARFEKFNRKHGAFTYIYTHRFDNDWSVSTRGRYDDLKTQYRSVYNAGYWKSPSLLPRYAFGTTEHTRNLAFDSNLRGRVRTGPLLHHLMAGFDYQQQWANEVAGQSSAPDLDIFSPDYDAGIAPLSPYARYKVNSHQIGAYGQDEIHWGGLILTGSLRHDWFRSRQIEYDTPSNTKQSPGQITWRASGLYHFRFGLAPYVSYSTSFQPQTGIVSDDGGRTRNQASPSIGKQLEGGVKYQFPGTTILLTAAGFHIEQTNVLVSVPNTIYNTQSGLVHSDGFEFEAHIEAWRNLMIEAAVSTQRVQDDSTGKPLIQSGRGNASLFAFYTVPTGRLKSFGFGGGMRYAASAYGGEADYGSVKVPQYALFDASIRYDLGEASRALKGWTLNASVRNLFDTNYVTNCLAYASYGQAFCYYGQRRNAQASIGFSW</sequence>
<protein>
    <submittedName>
        <fullName evidence="20">Ligand-gated channel</fullName>
    </submittedName>
</protein>
<evidence type="ECO:0000256" key="8">
    <source>
        <dbReference type="ARBA" id="ARBA00023004"/>
    </source>
</evidence>
<dbReference type="Pfam" id="PF00593">
    <property type="entry name" value="TonB_dep_Rec_b-barrel"/>
    <property type="match status" value="1"/>
</dbReference>
<evidence type="ECO:0000256" key="14">
    <source>
        <dbReference type="PROSITE-ProRule" id="PRU01360"/>
    </source>
</evidence>
<comment type="subcellular location">
    <subcellularLocation>
        <location evidence="1 14">Cell outer membrane</location>
        <topology evidence="1 14">Multi-pass membrane protein</topology>
    </subcellularLocation>
</comment>
<feature type="signal peptide" evidence="17">
    <location>
        <begin position="1"/>
        <end position="25"/>
    </location>
</feature>
<comment type="caution">
    <text evidence="20">The sequence shown here is derived from an EMBL/GenBank/DDBJ whole genome shotgun (WGS) entry which is preliminary data.</text>
</comment>
<evidence type="ECO:0000256" key="15">
    <source>
        <dbReference type="RuleBase" id="RU003357"/>
    </source>
</evidence>
<evidence type="ECO:0000313" key="20">
    <source>
        <dbReference type="EMBL" id="GEL01020.1"/>
    </source>
</evidence>
<feature type="chain" id="PRO_5021930802" evidence="17">
    <location>
        <begin position="26"/>
        <end position="761"/>
    </location>
</feature>
<accession>A0A511BKZ3</accession>
<evidence type="ECO:0000256" key="13">
    <source>
        <dbReference type="ARBA" id="ARBA00023237"/>
    </source>
</evidence>
<keyword evidence="4 14" id="KW-1134">Transmembrane beta strand</keyword>
<evidence type="ECO:0000259" key="19">
    <source>
        <dbReference type="Pfam" id="PF07715"/>
    </source>
</evidence>
<dbReference type="Gene3D" id="2.170.130.10">
    <property type="entry name" value="TonB-dependent receptor, plug domain"/>
    <property type="match status" value="1"/>
</dbReference>
<evidence type="ECO:0000256" key="6">
    <source>
        <dbReference type="ARBA" id="ARBA00022692"/>
    </source>
</evidence>